<comment type="caution">
    <text evidence="1">The sequence shown here is derived from an EMBL/GenBank/DDBJ whole genome shotgun (WGS) entry which is preliminary data.</text>
</comment>
<dbReference type="AlphaFoldDB" id="A0A9J6EA50"/>
<proteinExistence type="predicted"/>
<reference evidence="1" key="2">
    <citation type="submission" date="2021-09" db="EMBL/GenBank/DDBJ databases">
        <authorList>
            <person name="Jia N."/>
            <person name="Wang J."/>
            <person name="Shi W."/>
            <person name="Du L."/>
            <person name="Sun Y."/>
            <person name="Zhan W."/>
            <person name="Jiang J."/>
            <person name="Wang Q."/>
            <person name="Zhang B."/>
            <person name="Ji P."/>
            <person name="Sakyi L.B."/>
            <person name="Cui X."/>
            <person name="Yuan T."/>
            <person name="Jiang B."/>
            <person name="Yang W."/>
            <person name="Lam T.T.-Y."/>
            <person name="Chang Q."/>
            <person name="Ding S."/>
            <person name="Wang X."/>
            <person name="Zhu J."/>
            <person name="Ruan X."/>
            <person name="Zhao L."/>
            <person name="Wei J."/>
            <person name="Que T."/>
            <person name="Du C."/>
            <person name="Cheng J."/>
            <person name="Dai P."/>
            <person name="Han X."/>
            <person name="Huang E."/>
            <person name="Gao Y."/>
            <person name="Liu J."/>
            <person name="Shao H."/>
            <person name="Ye R."/>
            <person name="Li L."/>
            <person name="Wei W."/>
            <person name="Wang X."/>
            <person name="Wang C."/>
            <person name="Huo Q."/>
            <person name="Li W."/>
            <person name="Guo W."/>
            <person name="Chen H."/>
            <person name="Chen S."/>
            <person name="Zhou L."/>
            <person name="Zhou L."/>
            <person name="Ni X."/>
            <person name="Tian J."/>
            <person name="Zhou Y."/>
            <person name="Sheng Y."/>
            <person name="Liu T."/>
            <person name="Pan Y."/>
            <person name="Xia L."/>
            <person name="Li J."/>
            <person name="Zhao F."/>
            <person name="Cao W."/>
        </authorList>
    </citation>
    <scope>NUCLEOTIDE SEQUENCE</scope>
    <source>
        <strain evidence="1">Rmic-2018</strain>
        <tissue evidence="1">Larvae</tissue>
    </source>
</reference>
<sequence length="308" mass="34037">MRTGISFYCRVHSCLLRGIIRDDAYFFVVPGGLLKKLFFCVQDVEEKFARESLRSRLADTEPEVVQAVLALGKDLCNFLEQSFVLNTLKRILFEPTEESTKWFDLRTRALAFVCDDLCAVVDEGQLLATLLPFLMPTEKSEISLARVAYASRALQRFPMFKTVTTDKRMAAALGAVDLDTITELLLANIAETVGKVEQPLALVKTLEELCFPSTGYAAAQLRCICCSLLNGLASSTKNAEVFQEALRFYRRLLAEKAACGEYEFAVAAVRDGRVPSAMVISGLTAVINGVKPVAALKGENVVMTILYF</sequence>
<dbReference type="EMBL" id="JABSTU010000005">
    <property type="protein sequence ID" value="KAH8031411.1"/>
    <property type="molecule type" value="Genomic_DNA"/>
</dbReference>
<evidence type="ECO:0000313" key="1">
    <source>
        <dbReference type="EMBL" id="KAH8031411.1"/>
    </source>
</evidence>
<accession>A0A9J6EA50</accession>
<protein>
    <submittedName>
        <fullName evidence="1">Uncharacterized protein</fullName>
    </submittedName>
</protein>
<reference evidence="1" key="1">
    <citation type="journal article" date="2020" name="Cell">
        <title>Large-Scale Comparative Analyses of Tick Genomes Elucidate Their Genetic Diversity and Vector Capacities.</title>
        <authorList>
            <consortium name="Tick Genome and Microbiome Consortium (TIGMIC)"/>
            <person name="Jia N."/>
            <person name="Wang J."/>
            <person name="Shi W."/>
            <person name="Du L."/>
            <person name="Sun Y."/>
            <person name="Zhan W."/>
            <person name="Jiang J.F."/>
            <person name="Wang Q."/>
            <person name="Zhang B."/>
            <person name="Ji P."/>
            <person name="Bell-Sakyi L."/>
            <person name="Cui X.M."/>
            <person name="Yuan T.T."/>
            <person name="Jiang B.G."/>
            <person name="Yang W.F."/>
            <person name="Lam T.T."/>
            <person name="Chang Q.C."/>
            <person name="Ding S.J."/>
            <person name="Wang X.J."/>
            <person name="Zhu J.G."/>
            <person name="Ruan X.D."/>
            <person name="Zhao L."/>
            <person name="Wei J.T."/>
            <person name="Ye R.Z."/>
            <person name="Que T.C."/>
            <person name="Du C.H."/>
            <person name="Zhou Y.H."/>
            <person name="Cheng J.X."/>
            <person name="Dai P.F."/>
            <person name="Guo W.B."/>
            <person name="Han X.H."/>
            <person name="Huang E.J."/>
            <person name="Li L.F."/>
            <person name="Wei W."/>
            <person name="Gao Y.C."/>
            <person name="Liu J.Z."/>
            <person name="Shao H.Z."/>
            <person name="Wang X."/>
            <person name="Wang C.C."/>
            <person name="Yang T.C."/>
            <person name="Huo Q.B."/>
            <person name="Li W."/>
            <person name="Chen H.Y."/>
            <person name="Chen S.E."/>
            <person name="Zhou L.G."/>
            <person name="Ni X.B."/>
            <person name="Tian J.H."/>
            <person name="Sheng Y."/>
            <person name="Liu T."/>
            <person name="Pan Y.S."/>
            <person name="Xia L.Y."/>
            <person name="Li J."/>
            <person name="Zhao F."/>
            <person name="Cao W.C."/>
        </authorList>
    </citation>
    <scope>NUCLEOTIDE SEQUENCE</scope>
    <source>
        <strain evidence="1">Rmic-2018</strain>
    </source>
</reference>
<dbReference type="Proteomes" id="UP000821866">
    <property type="component" value="Chromosome 3"/>
</dbReference>
<name>A0A9J6EA50_RHIMP</name>
<evidence type="ECO:0000313" key="2">
    <source>
        <dbReference type="Proteomes" id="UP000821866"/>
    </source>
</evidence>
<dbReference type="VEuPathDB" id="VectorBase:LOC119163764"/>
<gene>
    <name evidence="1" type="ORF">HPB51_017183</name>
</gene>
<keyword evidence="2" id="KW-1185">Reference proteome</keyword>
<organism evidence="1 2">
    <name type="scientific">Rhipicephalus microplus</name>
    <name type="common">Cattle tick</name>
    <name type="synonym">Boophilus microplus</name>
    <dbReference type="NCBI Taxonomy" id="6941"/>
    <lineage>
        <taxon>Eukaryota</taxon>
        <taxon>Metazoa</taxon>
        <taxon>Ecdysozoa</taxon>
        <taxon>Arthropoda</taxon>
        <taxon>Chelicerata</taxon>
        <taxon>Arachnida</taxon>
        <taxon>Acari</taxon>
        <taxon>Parasitiformes</taxon>
        <taxon>Ixodida</taxon>
        <taxon>Ixodoidea</taxon>
        <taxon>Ixodidae</taxon>
        <taxon>Rhipicephalinae</taxon>
        <taxon>Rhipicephalus</taxon>
        <taxon>Boophilus</taxon>
    </lineage>
</organism>